<dbReference type="PROSITE" id="PS51318">
    <property type="entry name" value="TAT"/>
    <property type="match status" value="1"/>
</dbReference>
<feature type="transmembrane region" description="Helical" evidence="1">
    <location>
        <begin position="20"/>
        <end position="40"/>
    </location>
</feature>
<dbReference type="Proteomes" id="UP000192486">
    <property type="component" value="Chromosome"/>
</dbReference>
<dbReference type="EMBL" id="CP015108">
    <property type="protein sequence ID" value="ARF13071.1"/>
    <property type="molecule type" value="Genomic_DNA"/>
</dbReference>
<keyword evidence="1" id="KW-1133">Transmembrane helix</keyword>
<gene>
    <name evidence="2" type="ORF">SporoS204_02090</name>
</gene>
<evidence type="ECO:0000256" key="1">
    <source>
        <dbReference type="SAM" id="Phobius"/>
    </source>
</evidence>
<organism evidence="2 3">
    <name type="scientific">Sporosarcina ureae</name>
    <dbReference type="NCBI Taxonomy" id="1571"/>
    <lineage>
        <taxon>Bacteria</taxon>
        <taxon>Bacillati</taxon>
        <taxon>Bacillota</taxon>
        <taxon>Bacilli</taxon>
        <taxon>Bacillales</taxon>
        <taxon>Caryophanaceae</taxon>
        <taxon>Sporosarcina</taxon>
    </lineage>
</organism>
<evidence type="ECO:0000313" key="3">
    <source>
        <dbReference type="Proteomes" id="UP000192486"/>
    </source>
</evidence>
<dbReference type="InterPro" id="IPR027056">
    <property type="entry name" value="Gluconate_2DH_su3"/>
</dbReference>
<evidence type="ECO:0000313" key="2">
    <source>
        <dbReference type="EMBL" id="ARF13071.1"/>
    </source>
</evidence>
<name>A0ABM6JS67_SPOUR</name>
<keyword evidence="1" id="KW-0472">Membrane</keyword>
<protein>
    <submittedName>
        <fullName evidence="2">Dehydrogenase</fullName>
    </submittedName>
</protein>
<dbReference type="Pfam" id="PF13618">
    <property type="entry name" value="Gluconate_2-dh3"/>
    <property type="match status" value="1"/>
</dbReference>
<sequence length="279" mass="31376">MTNNKNSNQDTQDLSRRKFLKSGGLVAGGLLGGSLFGGLLTSQFQKGPKEETASQANKPVSFDARTFFSRNEDFALLSAATERIYPENKNGMGAIELGVPYFIDRQCASNWGKNGNDYMHGPFPSIVKTDVYQEEKRQKDEVITSSTVVKLPAGTANYQTRMTRGTFFLEGLTAMEKTSQDKFGERFVNLEPEQQDEILTMFEKGEVEFSGVDSSDFFNLLRQTTIEGVYADPVYGGNRNMEAWRMKEYPGPIMSFLDKIEEEEFIVMEPSSLRNYQGL</sequence>
<keyword evidence="1" id="KW-0812">Transmembrane</keyword>
<reference evidence="2 3" key="1">
    <citation type="submission" date="2016-04" db="EMBL/GenBank/DDBJ databases">
        <title>Comparative Genomics and Epigenetics of Sporosarcina ureae.</title>
        <authorList>
            <person name="Oliver A.S."/>
            <person name="Cooper K.K."/>
        </authorList>
    </citation>
    <scope>NUCLEOTIDE SEQUENCE [LARGE SCALE GENOMIC DNA]</scope>
    <source>
        <strain evidence="2 3">S204</strain>
    </source>
</reference>
<dbReference type="InterPro" id="IPR006311">
    <property type="entry name" value="TAT_signal"/>
</dbReference>
<accession>A0ABM6JS67</accession>
<proteinExistence type="predicted"/>
<keyword evidence="3" id="KW-1185">Reference proteome</keyword>
<dbReference type="RefSeq" id="WP_029053706.1">
    <property type="nucleotide sequence ID" value="NZ_CP015108.1"/>
</dbReference>